<dbReference type="InterPro" id="IPR050190">
    <property type="entry name" value="UPF0213_domain"/>
</dbReference>
<dbReference type="InterPro" id="IPR000305">
    <property type="entry name" value="GIY-YIG_endonuc"/>
</dbReference>
<dbReference type="SUPFAM" id="SSF82771">
    <property type="entry name" value="GIY-YIG endonuclease"/>
    <property type="match status" value="1"/>
</dbReference>
<organism evidence="3 4">
    <name type="scientific">Pseudomaricurvus hydrocarbonicus</name>
    <dbReference type="NCBI Taxonomy" id="1470433"/>
    <lineage>
        <taxon>Bacteria</taxon>
        <taxon>Pseudomonadati</taxon>
        <taxon>Pseudomonadota</taxon>
        <taxon>Gammaproteobacteria</taxon>
        <taxon>Cellvibrionales</taxon>
        <taxon>Cellvibrionaceae</taxon>
        <taxon>Pseudomaricurvus</taxon>
    </lineage>
</organism>
<dbReference type="InterPro" id="IPR035901">
    <property type="entry name" value="GIY-YIG_endonuc_sf"/>
</dbReference>
<dbReference type="Pfam" id="PF01541">
    <property type="entry name" value="GIY-YIG"/>
    <property type="match status" value="1"/>
</dbReference>
<dbReference type="Gene3D" id="3.40.1440.10">
    <property type="entry name" value="GIY-YIG endonuclease"/>
    <property type="match status" value="1"/>
</dbReference>
<proteinExistence type="inferred from homology"/>
<dbReference type="PANTHER" id="PTHR34477:SF1">
    <property type="entry name" value="UPF0213 PROTEIN YHBQ"/>
    <property type="match status" value="1"/>
</dbReference>
<feature type="domain" description="GIY-YIG" evidence="2">
    <location>
        <begin position="7"/>
        <end position="83"/>
    </location>
</feature>
<accession>A0A9E5MLU5</accession>
<dbReference type="RefSeq" id="WP_167184540.1">
    <property type="nucleotide sequence ID" value="NZ_JAAONZ010000004.1"/>
</dbReference>
<dbReference type="EMBL" id="JAAONZ010000004">
    <property type="protein sequence ID" value="NHO65513.1"/>
    <property type="molecule type" value="Genomic_DNA"/>
</dbReference>
<dbReference type="CDD" id="cd10456">
    <property type="entry name" value="GIY-YIG_UPF0213"/>
    <property type="match status" value="1"/>
</dbReference>
<dbReference type="AlphaFoldDB" id="A0A9E5MLU5"/>
<evidence type="ECO:0000313" key="3">
    <source>
        <dbReference type="EMBL" id="NHO65513.1"/>
    </source>
</evidence>
<comment type="similarity">
    <text evidence="1">Belongs to the UPF0213 family.</text>
</comment>
<evidence type="ECO:0000256" key="1">
    <source>
        <dbReference type="ARBA" id="ARBA00007435"/>
    </source>
</evidence>
<dbReference type="PANTHER" id="PTHR34477">
    <property type="entry name" value="UPF0213 PROTEIN YHBQ"/>
    <property type="match status" value="1"/>
</dbReference>
<name>A0A9E5MLU5_9GAMM</name>
<keyword evidence="4" id="KW-1185">Reference proteome</keyword>
<protein>
    <submittedName>
        <fullName evidence="3">GIY-YIG nuclease family protein</fullName>
    </submittedName>
</protein>
<dbReference type="Proteomes" id="UP000787472">
    <property type="component" value="Unassembled WGS sequence"/>
</dbReference>
<reference evidence="3" key="1">
    <citation type="submission" date="2020-03" db="EMBL/GenBank/DDBJ databases">
        <authorList>
            <person name="Guo F."/>
        </authorList>
    </citation>
    <scope>NUCLEOTIDE SEQUENCE</scope>
    <source>
        <strain evidence="3">JCM 30134</strain>
    </source>
</reference>
<gene>
    <name evidence="3" type="ORF">G8770_08180</name>
</gene>
<dbReference type="PROSITE" id="PS50164">
    <property type="entry name" value="GIY_YIG"/>
    <property type="match status" value="1"/>
</dbReference>
<evidence type="ECO:0000313" key="4">
    <source>
        <dbReference type="Proteomes" id="UP000787472"/>
    </source>
</evidence>
<evidence type="ECO:0000259" key="2">
    <source>
        <dbReference type="PROSITE" id="PS50164"/>
    </source>
</evidence>
<comment type="caution">
    <text evidence="3">The sequence shown here is derived from an EMBL/GenBank/DDBJ whole genome shotgun (WGS) entry which is preliminary data.</text>
</comment>
<sequence length="99" mass="11397">MSDDPATPWCVYIILSSDGRLYTGITTDIKKRWHAHCHTRQGAKFFRGRSPQKLLHLETGFNRSTASQREAAIKKLSRLQKLALIDQQKSLNWHDHLGL</sequence>